<sequence length="452" mass="50224">MTVLLCANKRIELPFLLIIFAVNFGESITTNWLIFRTCYATLGYNISECTLLGTKYSGINSIAKLEELVEPHASVILMAKQLIGGFGTPIVCFFLGPWSDKYGRKPVILLTTAGMVLQYLIFAIVCEIHSLSPWFILLTIIPLFFSGGLMAHLAGVFCYINDITSPKDRGIRIALVYAVTTLGSLLASLSSSHVLRLLSYFEMFLTVSCCLILGWLMILLSIEESVTNPETGDKYSNIFKLSLVQETVKYTFKRRDNYGRLMILIMSLILVIYVLADNANSITFLYVRQTFHWSLETYAMYSSINTITTALGSVAGIYFLHKLLKINESFLIMIGFISVLSSSILNGLANKSWHIYLACAINCLYGTVSPMTRSFISKLVSVDEYGRVFSFLAVCESCISPLGSPLFTFVYNKTLSTSPGTYSLVAAGVSFLGLMFSILIISIQELLRLKSP</sequence>
<evidence type="ECO:0000256" key="3">
    <source>
        <dbReference type="ARBA" id="ARBA00022989"/>
    </source>
</evidence>
<dbReference type="InterPro" id="IPR036259">
    <property type="entry name" value="MFS_trans_sf"/>
</dbReference>
<dbReference type="InterPro" id="IPR005829">
    <property type="entry name" value="Sugar_transporter_CS"/>
</dbReference>
<feature type="transmembrane region" description="Helical" evidence="5">
    <location>
        <begin position="330"/>
        <end position="349"/>
    </location>
</feature>
<comment type="caution">
    <text evidence="7">The sequence shown here is derived from an EMBL/GenBank/DDBJ whole genome shotgun (WGS) entry which is preliminary data.</text>
</comment>
<feature type="transmembrane region" description="Helical" evidence="5">
    <location>
        <begin position="131"/>
        <end position="159"/>
    </location>
</feature>
<name>A0A8K0GEF0_IGNLU</name>
<accession>A0A8K0GEF0</accession>
<dbReference type="InterPro" id="IPR020846">
    <property type="entry name" value="MFS_dom"/>
</dbReference>
<evidence type="ECO:0000259" key="6">
    <source>
        <dbReference type="PROSITE" id="PS50850"/>
    </source>
</evidence>
<dbReference type="PROSITE" id="PS50850">
    <property type="entry name" value="MFS"/>
    <property type="match status" value="1"/>
</dbReference>
<dbReference type="GO" id="GO:0022857">
    <property type="term" value="F:transmembrane transporter activity"/>
    <property type="evidence" value="ECO:0007669"/>
    <property type="project" value="InterPro"/>
</dbReference>
<keyword evidence="8" id="KW-1185">Reference proteome</keyword>
<dbReference type="PANTHER" id="PTHR23507">
    <property type="entry name" value="ZGC:174356"/>
    <property type="match status" value="1"/>
</dbReference>
<dbReference type="SUPFAM" id="SSF103473">
    <property type="entry name" value="MFS general substrate transporter"/>
    <property type="match status" value="1"/>
</dbReference>
<keyword evidence="2 5" id="KW-0812">Transmembrane</keyword>
<evidence type="ECO:0000256" key="2">
    <source>
        <dbReference type="ARBA" id="ARBA00022692"/>
    </source>
</evidence>
<evidence type="ECO:0000313" key="8">
    <source>
        <dbReference type="Proteomes" id="UP000801492"/>
    </source>
</evidence>
<dbReference type="Gene3D" id="1.20.1250.20">
    <property type="entry name" value="MFS general substrate transporter like domains"/>
    <property type="match status" value="1"/>
</dbReference>
<evidence type="ECO:0000256" key="4">
    <source>
        <dbReference type="ARBA" id="ARBA00023136"/>
    </source>
</evidence>
<protein>
    <recommendedName>
        <fullName evidence="6">Major facilitator superfamily (MFS) profile domain-containing protein</fullName>
    </recommendedName>
</protein>
<evidence type="ECO:0000313" key="7">
    <source>
        <dbReference type="EMBL" id="KAF2896624.1"/>
    </source>
</evidence>
<dbReference type="PROSITE" id="PS00216">
    <property type="entry name" value="SUGAR_TRANSPORT_1"/>
    <property type="match status" value="1"/>
</dbReference>
<evidence type="ECO:0000256" key="5">
    <source>
        <dbReference type="SAM" id="Phobius"/>
    </source>
</evidence>
<feature type="transmembrane region" description="Helical" evidence="5">
    <location>
        <begin position="12"/>
        <end position="35"/>
    </location>
</feature>
<reference evidence="7" key="1">
    <citation type="submission" date="2019-08" db="EMBL/GenBank/DDBJ databases">
        <title>The genome of the North American firefly Photinus pyralis.</title>
        <authorList>
            <consortium name="Photinus pyralis genome working group"/>
            <person name="Fallon T.R."/>
            <person name="Sander Lower S.E."/>
            <person name="Weng J.-K."/>
        </authorList>
    </citation>
    <scope>NUCLEOTIDE SEQUENCE</scope>
    <source>
        <strain evidence="7">TRF0915ILg1</strain>
        <tissue evidence="7">Whole body</tissue>
    </source>
</reference>
<feature type="transmembrane region" description="Helical" evidence="5">
    <location>
        <begin position="107"/>
        <end position="125"/>
    </location>
</feature>
<feature type="transmembrane region" description="Helical" evidence="5">
    <location>
        <begin position="422"/>
        <end position="443"/>
    </location>
</feature>
<gene>
    <name evidence="7" type="ORF">ILUMI_09552</name>
</gene>
<feature type="domain" description="Major facilitator superfamily (MFS) profile" evidence="6">
    <location>
        <begin position="15"/>
        <end position="445"/>
    </location>
</feature>
<keyword evidence="4 5" id="KW-0472">Membrane</keyword>
<dbReference type="OrthoDB" id="430300at2759"/>
<feature type="transmembrane region" description="Helical" evidence="5">
    <location>
        <begin position="388"/>
        <end position="410"/>
    </location>
</feature>
<feature type="transmembrane region" description="Helical" evidence="5">
    <location>
        <begin position="355"/>
        <end position="376"/>
    </location>
</feature>
<dbReference type="AlphaFoldDB" id="A0A8K0GEF0"/>
<feature type="transmembrane region" description="Helical" evidence="5">
    <location>
        <begin position="171"/>
        <end position="191"/>
    </location>
</feature>
<dbReference type="Proteomes" id="UP000801492">
    <property type="component" value="Unassembled WGS sequence"/>
</dbReference>
<proteinExistence type="predicted"/>
<feature type="transmembrane region" description="Helical" evidence="5">
    <location>
        <begin position="258"/>
        <end position="276"/>
    </location>
</feature>
<organism evidence="7 8">
    <name type="scientific">Ignelater luminosus</name>
    <name type="common">Cucubano</name>
    <name type="synonym">Pyrophorus luminosus</name>
    <dbReference type="NCBI Taxonomy" id="2038154"/>
    <lineage>
        <taxon>Eukaryota</taxon>
        <taxon>Metazoa</taxon>
        <taxon>Ecdysozoa</taxon>
        <taxon>Arthropoda</taxon>
        <taxon>Hexapoda</taxon>
        <taxon>Insecta</taxon>
        <taxon>Pterygota</taxon>
        <taxon>Neoptera</taxon>
        <taxon>Endopterygota</taxon>
        <taxon>Coleoptera</taxon>
        <taxon>Polyphaga</taxon>
        <taxon>Elateriformia</taxon>
        <taxon>Elateroidea</taxon>
        <taxon>Elateridae</taxon>
        <taxon>Agrypninae</taxon>
        <taxon>Pyrophorini</taxon>
        <taxon>Ignelater</taxon>
    </lineage>
</organism>
<dbReference type="Pfam" id="PF07690">
    <property type="entry name" value="MFS_1"/>
    <property type="match status" value="1"/>
</dbReference>
<keyword evidence="3 5" id="KW-1133">Transmembrane helix</keyword>
<dbReference type="InterPro" id="IPR011701">
    <property type="entry name" value="MFS"/>
</dbReference>
<feature type="transmembrane region" description="Helical" evidence="5">
    <location>
        <begin position="75"/>
        <end position="95"/>
    </location>
</feature>
<feature type="transmembrane region" description="Helical" evidence="5">
    <location>
        <begin position="197"/>
        <end position="220"/>
    </location>
</feature>
<evidence type="ECO:0000256" key="1">
    <source>
        <dbReference type="ARBA" id="ARBA00004141"/>
    </source>
</evidence>
<dbReference type="PANTHER" id="PTHR23507:SF39">
    <property type="entry name" value="GH23453P-RELATED"/>
    <property type="match status" value="1"/>
</dbReference>
<feature type="transmembrane region" description="Helical" evidence="5">
    <location>
        <begin position="298"/>
        <end position="318"/>
    </location>
</feature>
<dbReference type="EMBL" id="VTPC01004899">
    <property type="protein sequence ID" value="KAF2896624.1"/>
    <property type="molecule type" value="Genomic_DNA"/>
</dbReference>
<dbReference type="GO" id="GO:0016020">
    <property type="term" value="C:membrane"/>
    <property type="evidence" value="ECO:0007669"/>
    <property type="project" value="UniProtKB-SubCell"/>
</dbReference>
<comment type="subcellular location">
    <subcellularLocation>
        <location evidence="1">Membrane</location>
        <topology evidence="1">Multi-pass membrane protein</topology>
    </subcellularLocation>
</comment>